<evidence type="ECO:0000313" key="3">
    <source>
        <dbReference type="Proteomes" id="UP000265520"/>
    </source>
</evidence>
<feature type="region of interest" description="Disordered" evidence="1">
    <location>
        <begin position="1"/>
        <end position="28"/>
    </location>
</feature>
<organism evidence="2 3">
    <name type="scientific">Trifolium medium</name>
    <dbReference type="NCBI Taxonomy" id="97028"/>
    <lineage>
        <taxon>Eukaryota</taxon>
        <taxon>Viridiplantae</taxon>
        <taxon>Streptophyta</taxon>
        <taxon>Embryophyta</taxon>
        <taxon>Tracheophyta</taxon>
        <taxon>Spermatophyta</taxon>
        <taxon>Magnoliopsida</taxon>
        <taxon>eudicotyledons</taxon>
        <taxon>Gunneridae</taxon>
        <taxon>Pentapetalae</taxon>
        <taxon>rosids</taxon>
        <taxon>fabids</taxon>
        <taxon>Fabales</taxon>
        <taxon>Fabaceae</taxon>
        <taxon>Papilionoideae</taxon>
        <taxon>50 kb inversion clade</taxon>
        <taxon>NPAAA clade</taxon>
        <taxon>Hologalegina</taxon>
        <taxon>IRL clade</taxon>
        <taxon>Trifolieae</taxon>
        <taxon>Trifolium</taxon>
    </lineage>
</organism>
<sequence>GEYGSGNLADSKEGEQNVRKGSLEEAKKGGSFKQALLDGGGQLGIKSQLRVVDSGGVVEVGPV</sequence>
<dbReference type="EMBL" id="LXQA010248119">
    <property type="protein sequence ID" value="MCI37766.1"/>
    <property type="molecule type" value="Genomic_DNA"/>
</dbReference>
<proteinExistence type="predicted"/>
<dbReference type="AlphaFoldDB" id="A0A392RQC8"/>
<keyword evidence="3" id="KW-1185">Reference proteome</keyword>
<name>A0A392RQC8_9FABA</name>
<accession>A0A392RQC8</accession>
<evidence type="ECO:0000256" key="1">
    <source>
        <dbReference type="SAM" id="MobiDB-lite"/>
    </source>
</evidence>
<protein>
    <submittedName>
        <fullName evidence="2">Uncharacterized protein</fullName>
    </submittedName>
</protein>
<comment type="caution">
    <text evidence="2">The sequence shown here is derived from an EMBL/GenBank/DDBJ whole genome shotgun (WGS) entry which is preliminary data.</text>
</comment>
<dbReference type="Proteomes" id="UP000265520">
    <property type="component" value="Unassembled WGS sequence"/>
</dbReference>
<reference evidence="2 3" key="1">
    <citation type="journal article" date="2018" name="Front. Plant Sci.">
        <title>Red Clover (Trifolium pratense) and Zigzag Clover (T. medium) - A Picture of Genomic Similarities and Differences.</title>
        <authorList>
            <person name="Dluhosova J."/>
            <person name="Istvanek J."/>
            <person name="Nedelnik J."/>
            <person name="Repkova J."/>
        </authorList>
    </citation>
    <scope>NUCLEOTIDE SEQUENCE [LARGE SCALE GENOMIC DNA]</scope>
    <source>
        <strain evidence="3">cv. 10/8</strain>
        <tissue evidence="2">Leaf</tissue>
    </source>
</reference>
<feature type="compositionally biased region" description="Basic and acidic residues" evidence="1">
    <location>
        <begin position="10"/>
        <end position="28"/>
    </location>
</feature>
<feature type="non-terminal residue" evidence="2">
    <location>
        <position position="1"/>
    </location>
</feature>
<evidence type="ECO:0000313" key="2">
    <source>
        <dbReference type="EMBL" id="MCI37766.1"/>
    </source>
</evidence>